<dbReference type="EMBL" id="QOKW01000028">
    <property type="protein sequence ID" value="KAA0676981.1"/>
    <property type="molecule type" value="Genomic_DNA"/>
</dbReference>
<dbReference type="InterPro" id="IPR003593">
    <property type="entry name" value="AAA+_ATPase"/>
</dbReference>
<reference evidence="4 5" key="1">
    <citation type="submission" date="2018-07" db="EMBL/GenBank/DDBJ databases">
        <title>Genome sequence of Azospirillum sp. ATCC 49961.</title>
        <authorList>
            <person name="Sant'Anna F.H."/>
            <person name="Baldani J.I."/>
            <person name="Zilli J.E."/>
            <person name="Reis V.M."/>
            <person name="Hartmann A."/>
            <person name="Cruz L."/>
            <person name="de Souza E.M."/>
            <person name="de Oliveira Pedrosa F."/>
            <person name="Passaglia L.M.P."/>
        </authorList>
    </citation>
    <scope>NUCLEOTIDE SEQUENCE [LARGE SCALE GENOMIC DNA]</scope>
    <source>
        <strain evidence="4 5">ATCC 49961</strain>
    </source>
</reference>
<keyword evidence="2" id="KW-0067">ATP-binding</keyword>
<dbReference type="GO" id="GO:0005524">
    <property type="term" value="F:ATP binding"/>
    <property type="evidence" value="ECO:0007669"/>
    <property type="project" value="UniProtKB-KW"/>
</dbReference>
<keyword evidence="1" id="KW-0547">Nucleotide-binding</keyword>
<dbReference type="InterPro" id="IPR002078">
    <property type="entry name" value="Sigma_54_int"/>
</dbReference>
<dbReference type="InterPro" id="IPR027417">
    <property type="entry name" value="P-loop_NTPase"/>
</dbReference>
<name>A0A9W7NE89_9PROT</name>
<sequence>MSATPVLLTWVAVNNDPYERDGQSGLARLVDGAPIPGPTLTLLCDEESPYAGRINDVVLLHRAPTGGANDREERAVTELSEALRERSIQARRVPWDGDDPTDHRGVFEFLREKLPELRRRFSGRELVLHISPGTPSMHTVWVLMAETGFVEPPFTVVKSYRRAERRGRPAVVPVELGIETFYKVYKASSPRQVAAEDQRVVWDPARFQTDAMRRVYAEARRYAQLNVPVLIRGERGTGKTTLAGWIRSNSPFKREEQDTRWPSVACGQYSPETMRAELFGYKRGAFTGATADREGLLAAAHGDTLFLDEVGDISRDLQRLLIKAIEEKRYFALGDDKPRESDFRLLTATNIDELELQRRLDPDFRDRISLLTLELPPLRDIGGELPWLWEAVYEEAAHRAGVTRRRATLGAAHHGRVVAQLRRHPLPGNLRDLFRVAYRILAARNDVDAPMPPAEAVEYGLEALLGSPVGEARTTSMAMALARAFSSGNPIDDLLDPGGRVATAEVLADFRAFIAAELRRIAADRAVPVDELCDVSERSIRAWAKGRQLSSAARKPSSESEET</sequence>
<dbReference type="AlphaFoldDB" id="A0A9W7NE89"/>
<feature type="domain" description="Sigma-54 factor interaction" evidence="3">
    <location>
        <begin position="205"/>
        <end position="442"/>
    </location>
</feature>
<accession>A0A9W7NE89</accession>
<dbReference type="SUPFAM" id="SSF52540">
    <property type="entry name" value="P-loop containing nucleoside triphosphate hydrolases"/>
    <property type="match status" value="1"/>
</dbReference>
<dbReference type="PANTHER" id="PTHR32071">
    <property type="entry name" value="TRANSCRIPTIONAL REGULATORY PROTEIN"/>
    <property type="match status" value="1"/>
</dbReference>
<dbReference type="PROSITE" id="PS50045">
    <property type="entry name" value="SIGMA54_INTERACT_4"/>
    <property type="match status" value="1"/>
</dbReference>
<organism evidence="4 5">
    <name type="scientific">Roseomonas genomospecies 6</name>
    <dbReference type="NCBI Taxonomy" id="214106"/>
    <lineage>
        <taxon>Bacteria</taxon>
        <taxon>Pseudomonadati</taxon>
        <taxon>Pseudomonadota</taxon>
        <taxon>Alphaproteobacteria</taxon>
        <taxon>Acetobacterales</taxon>
        <taxon>Roseomonadaceae</taxon>
        <taxon>Roseomonas</taxon>
    </lineage>
</organism>
<dbReference type="SMART" id="SM00382">
    <property type="entry name" value="AAA"/>
    <property type="match status" value="1"/>
</dbReference>
<dbReference type="Pfam" id="PF00158">
    <property type="entry name" value="Sigma54_activat"/>
    <property type="match status" value="1"/>
</dbReference>
<dbReference type="RefSeq" id="WP_149471600.1">
    <property type="nucleotide sequence ID" value="NZ_QOKW01000028.1"/>
</dbReference>
<protein>
    <submittedName>
        <fullName evidence="4">Sigma-54-dependent Fis family transcriptional regulator</fullName>
    </submittedName>
</protein>
<dbReference type="OrthoDB" id="9770562at2"/>
<dbReference type="Proteomes" id="UP000480854">
    <property type="component" value="Unassembled WGS sequence"/>
</dbReference>
<gene>
    <name evidence="4" type="ORF">DS843_25225</name>
</gene>
<dbReference type="CDD" id="cd00009">
    <property type="entry name" value="AAA"/>
    <property type="match status" value="1"/>
</dbReference>
<evidence type="ECO:0000256" key="1">
    <source>
        <dbReference type="ARBA" id="ARBA00022741"/>
    </source>
</evidence>
<evidence type="ECO:0000313" key="5">
    <source>
        <dbReference type="Proteomes" id="UP000480854"/>
    </source>
</evidence>
<proteinExistence type="predicted"/>
<dbReference type="Gene3D" id="3.40.50.300">
    <property type="entry name" value="P-loop containing nucleotide triphosphate hydrolases"/>
    <property type="match status" value="1"/>
</dbReference>
<evidence type="ECO:0000313" key="4">
    <source>
        <dbReference type="EMBL" id="KAA0676981.1"/>
    </source>
</evidence>
<keyword evidence="5" id="KW-1185">Reference proteome</keyword>
<comment type="caution">
    <text evidence="4">The sequence shown here is derived from an EMBL/GenBank/DDBJ whole genome shotgun (WGS) entry which is preliminary data.</text>
</comment>
<evidence type="ECO:0000259" key="3">
    <source>
        <dbReference type="PROSITE" id="PS50045"/>
    </source>
</evidence>
<dbReference type="GO" id="GO:0006355">
    <property type="term" value="P:regulation of DNA-templated transcription"/>
    <property type="evidence" value="ECO:0007669"/>
    <property type="project" value="InterPro"/>
</dbReference>
<evidence type="ECO:0000256" key="2">
    <source>
        <dbReference type="ARBA" id="ARBA00022840"/>
    </source>
</evidence>